<organism evidence="9 10">
    <name type="scientific">Bactrocera dorsalis</name>
    <name type="common">Oriental fruit fly</name>
    <name type="synonym">Dacus dorsalis</name>
    <dbReference type="NCBI Taxonomy" id="27457"/>
    <lineage>
        <taxon>Eukaryota</taxon>
        <taxon>Metazoa</taxon>
        <taxon>Ecdysozoa</taxon>
        <taxon>Arthropoda</taxon>
        <taxon>Hexapoda</taxon>
        <taxon>Insecta</taxon>
        <taxon>Pterygota</taxon>
        <taxon>Neoptera</taxon>
        <taxon>Endopterygota</taxon>
        <taxon>Diptera</taxon>
        <taxon>Brachycera</taxon>
        <taxon>Muscomorpha</taxon>
        <taxon>Tephritoidea</taxon>
        <taxon>Tephritidae</taxon>
        <taxon>Bactrocera</taxon>
        <taxon>Bactrocera</taxon>
    </lineage>
</organism>
<evidence type="ECO:0000256" key="4">
    <source>
        <dbReference type="PROSITE-ProRule" id="PRU00320"/>
    </source>
</evidence>
<dbReference type="InterPro" id="IPR004875">
    <property type="entry name" value="DDE_SF_endonuclease_dom"/>
</dbReference>
<reference evidence="10" key="1">
    <citation type="submission" date="2025-08" db="UniProtKB">
        <authorList>
            <consortium name="RefSeq"/>
        </authorList>
    </citation>
    <scope>IDENTIFICATION</scope>
    <source>
        <tissue evidence="10">Adult</tissue>
    </source>
</reference>
<dbReference type="PANTHER" id="PTHR19303">
    <property type="entry name" value="TRANSPOSON"/>
    <property type="match status" value="1"/>
</dbReference>
<dbReference type="InterPro" id="IPR050863">
    <property type="entry name" value="CenT-Element_Derived"/>
</dbReference>
<feature type="transmembrane region" description="Helical" evidence="6">
    <location>
        <begin position="214"/>
        <end position="234"/>
    </location>
</feature>
<feature type="domain" description="HTH psq-type" evidence="7">
    <location>
        <begin position="1"/>
        <end position="53"/>
    </location>
</feature>
<evidence type="ECO:0000256" key="3">
    <source>
        <dbReference type="ARBA" id="ARBA00023242"/>
    </source>
</evidence>
<evidence type="ECO:0000259" key="7">
    <source>
        <dbReference type="PROSITE" id="PS50960"/>
    </source>
</evidence>
<feature type="DNA-binding region" description="H-T-H motif" evidence="4">
    <location>
        <begin position="29"/>
        <end position="49"/>
    </location>
</feature>
<evidence type="ECO:0000313" key="10">
    <source>
        <dbReference type="RefSeq" id="XP_049315625.1"/>
    </source>
</evidence>
<evidence type="ECO:0000313" key="9">
    <source>
        <dbReference type="Proteomes" id="UP001652620"/>
    </source>
</evidence>
<feature type="compositionally biased region" description="Basic and acidic residues" evidence="5">
    <location>
        <begin position="501"/>
        <end position="514"/>
    </location>
</feature>
<gene>
    <name evidence="10" type="primary">LOC115066622</name>
</gene>
<keyword evidence="6" id="KW-0812">Transmembrane</keyword>
<protein>
    <submittedName>
        <fullName evidence="10">Uncharacterized protein LOC115066622</fullName>
    </submittedName>
</protein>
<dbReference type="Gene3D" id="1.10.10.60">
    <property type="entry name" value="Homeodomain-like"/>
    <property type="match status" value="1"/>
</dbReference>
<keyword evidence="6" id="KW-1133">Transmembrane helix</keyword>
<sequence length="582" mass="66184">MAKKGEIRKWNAENMKKAIQAVRAEKMGILLASKTYGVPFATLQRAARSDKTIDEILAIPLGRRPVFNRDVELELVRYLREMEAKFCGLTRSEVRSLAFQLAKRNNIENPFSIIRECAGKDWLRSFLNRHKTEISLRSATGTSIERIKGFNVENVSKFYNLLEQEFEKHKFSATRIWNVDETGVSIVQSKQPKILAAKGKRQIGCMTSAERGSLITVISCMSAGGAFVPPFFIFSRKNPSPLLMKHAPPGSDSACHISGWIQIPIFTAWFDHFLRFTNPSKENPILLILDGHYSHTRNVDVLDKARQNGVIILSLPPHCTHKMQPLDKAFMGPLKTYYNDEIRRFMREQGRKVTQFDVVELFSKAYLKVQTAQIAINGFKCTGIYPFDKNIFQESDFMEQRQENPLKDTQPIEDIFLEEPVASTSRAAMKNFVTPWQISPPPKLKLSTSSRGKRSESTVLTTSPYKALLEESIRNVEKRKKKGNVKDIPHSRKTKTQRATKTRETSSSESEKSLHLPSSDEECWAETPPSKDTACAFCNKNFETDKGSIAWVPCLLCDLVWAHSKCLPKRQAIFVCESCQTF</sequence>
<dbReference type="InterPro" id="IPR006600">
    <property type="entry name" value="HTH_CenpB_DNA-bd_dom"/>
</dbReference>
<dbReference type="Pfam" id="PF05225">
    <property type="entry name" value="HTH_psq"/>
    <property type="match status" value="1"/>
</dbReference>
<evidence type="ECO:0000256" key="6">
    <source>
        <dbReference type="SAM" id="Phobius"/>
    </source>
</evidence>
<keyword evidence="2 4" id="KW-0238">DNA-binding</keyword>
<feature type="region of interest" description="Disordered" evidence="5">
    <location>
        <begin position="479"/>
        <end position="523"/>
    </location>
</feature>
<dbReference type="Pfam" id="PF03184">
    <property type="entry name" value="DDE_1"/>
    <property type="match status" value="1"/>
</dbReference>
<keyword evidence="3 4" id="KW-0539">Nucleus</keyword>
<evidence type="ECO:0000256" key="5">
    <source>
        <dbReference type="SAM" id="MobiDB-lite"/>
    </source>
</evidence>
<dbReference type="PROSITE" id="PS51253">
    <property type="entry name" value="HTH_CENPB"/>
    <property type="match status" value="1"/>
</dbReference>
<feature type="compositionally biased region" description="Basic residues" evidence="5">
    <location>
        <begin position="491"/>
        <end position="500"/>
    </location>
</feature>
<keyword evidence="6" id="KW-0472">Membrane</keyword>
<evidence type="ECO:0000256" key="2">
    <source>
        <dbReference type="ARBA" id="ARBA00023125"/>
    </source>
</evidence>
<feature type="domain" description="HTH CENPB-type" evidence="8">
    <location>
        <begin position="59"/>
        <end position="136"/>
    </location>
</feature>
<dbReference type="PROSITE" id="PS50960">
    <property type="entry name" value="HTH_PSQ"/>
    <property type="match status" value="1"/>
</dbReference>
<dbReference type="RefSeq" id="XP_049315625.1">
    <property type="nucleotide sequence ID" value="XM_049459668.1"/>
</dbReference>
<dbReference type="GeneID" id="115066622"/>
<dbReference type="PANTHER" id="PTHR19303:SF74">
    <property type="entry name" value="POGO TRANSPOSABLE ELEMENT WITH KRAB DOMAIN"/>
    <property type="match status" value="1"/>
</dbReference>
<proteinExistence type="predicted"/>
<name>A0ABM3K2B6_BACDO</name>
<accession>A0ABM3K2B6</accession>
<dbReference type="SUPFAM" id="SSF46689">
    <property type="entry name" value="Homeodomain-like"/>
    <property type="match status" value="1"/>
</dbReference>
<dbReference type="Proteomes" id="UP001652620">
    <property type="component" value="Chromosome 6"/>
</dbReference>
<dbReference type="InterPro" id="IPR007889">
    <property type="entry name" value="HTH_Psq"/>
</dbReference>
<dbReference type="InterPro" id="IPR009057">
    <property type="entry name" value="Homeodomain-like_sf"/>
</dbReference>
<keyword evidence="9" id="KW-1185">Reference proteome</keyword>
<comment type="subcellular location">
    <subcellularLocation>
        <location evidence="1 4">Nucleus</location>
    </subcellularLocation>
</comment>
<evidence type="ECO:0000256" key="1">
    <source>
        <dbReference type="ARBA" id="ARBA00004123"/>
    </source>
</evidence>
<evidence type="ECO:0000259" key="8">
    <source>
        <dbReference type="PROSITE" id="PS51253"/>
    </source>
</evidence>